<dbReference type="EMBL" id="MBEV02000002">
    <property type="protein sequence ID" value="MUP04168.1"/>
    <property type="molecule type" value="Genomic_DNA"/>
</dbReference>
<evidence type="ECO:0000313" key="2">
    <source>
        <dbReference type="Proteomes" id="UP000175993"/>
    </source>
</evidence>
<protein>
    <submittedName>
        <fullName evidence="1">Uncharacterized protein</fullName>
    </submittedName>
</protein>
<comment type="caution">
    <text evidence="1">The sequence shown here is derived from an EMBL/GenBank/DDBJ whole genome shotgun (WGS) entry which is preliminary data.</text>
</comment>
<proteinExistence type="predicted"/>
<accession>A0ABD6G5P1</accession>
<organism evidence="1 2">
    <name type="scientific">Agrobacterium vitis</name>
    <name type="common">Rhizobium vitis</name>
    <dbReference type="NCBI Taxonomy" id="373"/>
    <lineage>
        <taxon>Bacteria</taxon>
        <taxon>Pseudomonadati</taxon>
        <taxon>Pseudomonadota</taxon>
        <taxon>Alphaproteobacteria</taxon>
        <taxon>Hyphomicrobiales</taxon>
        <taxon>Rhizobiaceae</taxon>
        <taxon>Rhizobium/Agrobacterium group</taxon>
        <taxon>Agrobacterium</taxon>
    </lineage>
</organism>
<dbReference type="RefSeq" id="WP_070163687.1">
    <property type="nucleotide sequence ID" value="NZ_CP118259.1"/>
</dbReference>
<dbReference type="AlphaFoldDB" id="A0ABD6G5P1"/>
<reference evidence="1 2" key="1">
    <citation type="submission" date="2019-11" db="EMBL/GenBank/DDBJ databases">
        <title>Whole-genome sequencing of Allorhizobium vitis.</title>
        <authorList>
            <person name="Gan H.M."/>
            <person name="Savka M.A."/>
        </authorList>
    </citation>
    <scope>NUCLEOTIDE SEQUENCE [LARGE SCALE GENOMIC DNA]</scope>
    <source>
        <strain evidence="1 2">AB4</strain>
    </source>
</reference>
<gene>
    <name evidence="1" type="ORF">BBI04_004945</name>
</gene>
<dbReference type="Proteomes" id="UP000175993">
    <property type="component" value="Unassembled WGS sequence"/>
</dbReference>
<name>A0ABD6G5P1_AGRVI</name>
<sequence>MQLRTRRIEGMKWVRQDGRWLAALPSLGASGTDETIGVNALGKACSVSSMKASHLQSFRFSKYLIEFLPMPFPKNWPASQILFMI</sequence>
<evidence type="ECO:0000313" key="1">
    <source>
        <dbReference type="EMBL" id="MUP04168.1"/>
    </source>
</evidence>